<evidence type="ECO:0000313" key="1">
    <source>
        <dbReference type="EMBL" id="EYU39924.1"/>
    </source>
</evidence>
<reference evidence="1 2" key="1">
    <citation type="journal article" date="2013" name="Proc. Natl. Acad. Sci. U.S.A.">
        <title>Fine-scale variation in meiotic recombination in Mimulus inferred from population shotgun sequencing.</title>
        <authorList>
            <person name="Hellsten U."/>
            <person name="Wright K.M."/>
            <person name="Jenkins J."/>
            <person name="Shu S."/>
            <person name="Yuan Y."/>
            <person name="Wessler S.R."/>
            <person name="Schmutz J."/>
            <person name="Willis J.H."/>
            <person name="Rokhsar D.S."/>
        </authorList>
    </citation>
    <scope>NUCLEOTIDE SEQUENCE [LARGE SCALE GENOMIC DNA]</scope>
    <source>
        <strain evidence="2">cv. DUN x IM62</strain>
    </source>
</reference>
<dbReference type="Proteomes" id="UP000030748">
    <property type="component" value="Unassembled WGS sequence"/>
</dbReference>
<organism evidence="1 2">
    <name type="scientific">Erythranthe guttata</name>
    <name type="common">Yellow monkey flower</name>
    <name type="synonym">Mimulus guttatus</name>
    <dbReference type="NCBI Taxonomy" id="4155"/>
    <lineage>
        <taxon>Eukaryota</taxon>
        <taxon>Viridiplantae</taxon>
        <taxon>Streptophyta</taxon>
        <taxon>Embryophyta</taxon>
        <taxon>Tracheophyta</taxon>
        <taxon>Spermatophyta</taxon>
        <taxon>Magnoliopsida</taxon>
        <taxon>eudicotyledons</taxon>
        <taxon>Gunneridae</taxon>
        <taxon>Pentapetalae</taxon>
        <taxon>asterids</taxon>
        <taxon>lamiids</taxon>
        <taxon>Lamiales</taxon>
        <taxon>Phrymaceae</taxon>
        <taxon>Erythranthe</taxon>
    </lineage>
</organism>
<dbReference type="PhylomeDB" id="A0A022RIY0"/>
<sequence length="174" mass="20413">MANCPSSNHIFSIKPSSCSISSMKLKTLLQTFIFSHMYRIIARALAKAKSIIIQLLNKHNYYKQKKKNKLFFDSFRMHYNWCSSRTIPVGLETYSDSGWNSVIPIPFEFSGMQEYSNELSKYLQWLEEKGGEEEYSSNEIDKLADLFIANCHEKFLLEKQESYRIFQEMMARSV</sequence>
<keyword evidence="2" id="KW-1185">Reference proteome</keyword>
<dbReference type="InterPro" id="IPR008480">
    <property type="entry name" value="DUF761_pln"/>
</dbReference>
<dbReference type="PANTHER" id="PTHR33450:SF4">
    <property type="entry name" value="OS04G0665666 PROTEIN"/>
    <property type="match status" value="1"/>
</dbReference>
<dbReference type="eggNOG" id="ENOG502RYUZ">
    <property type="taxonomic scope" value="Eukaryota"/>
</dbReference>
<accession>A0A022RIY0</accession>
<gene>
    <name evidence="1" type="ORF">MIMGU_mgv1a026614mg</name>
</gene>
<dbReference type="OMA" id="NCHERFR"/>
<proteinExistence type="predicted"/>
<dbReference type="EMBL" id="KI630437">
    <property type="protein sequence ID" value="EYU39924.1"/>
    <property type="molecule type" value="Genomic_DNA"/>
</dbReference>
<protein>
    <submittedName>
        <fullName evidence="1">Uncharacterized protein</fullName>
    </submittedName>
</protein>
<dbReference type="Pfam" id="PF05553">
    <property type="entry name" value="DUF761"/>
    <property type="match status" value="1"/>
</dbReference>
<dbReference type="STRING" id="4155.A0A022RIY0"/>
<evidence type="ECO:0000313" key="2">
    <source>
        <dbReference type="Proteomes" id="UP000030748"/>
    </source>
</evidence>
<dbReference type="KEGG" id="egt:105955179"/>
<name>A0A022RIY0_ERYGU</name>
<dbReference type="OrthoDB" id="1104789at2759"/>
<dbReference type="AlphaFoldDB" id="A0A022RIY0"/>
<dbReference type="PANTHER" id="PTHR33450">
    <property type="entry name" value="EMB|CAB67623.1-RELATED"/>
    <property type="match status" value="1"/>
</dbReference>